<evidence type="ECO:0000256" key="3">
    <source>
        <dbReference type="SAM" id="SignalP"/>
    </source>
</evidence>
<feature type="chain" id="PRO_5001771113" description="Apple domain-containing protein" evidence="3">
    <location>
        <begin position="25"/>
        <end position="400"/>
    </location>
</feature>
<dbReference type="AlphaFoldDB" id="A0A084APC1"/>
<dbReference type="EMBL" id="KL648629">
    <property type="protein sequence ID" value="KEY67150.1"/>
    <property type="molecule type" value="Genomic_DNA"/>
</dbReference>
<name>A0A084APC1_STACB</name>
<feature type="region of interest" description="Disordered" evidence="1">
    <location>
        <begin position="220"/>
        <end position="239"/>
    </location>
</feature>
<feature type="transmembrane region" description="Helical" evidence="2">
    <location>
        <begin position="256"/>
        <end position="280"/>
    </location>
</feature>
<keyword evidence="2" id="KW-0472">Membrane</keyword>
<evidence type="ECO:0000256" key="1">
    <source>
        <dbReference type="SAM" id="MobiDB-lite"/>
    </source>
</evidence>
<dbReference type="OrthoDB" id="3499003at2759"/>
<evidence type="ECO:0000313" key="5">
    <source>
        <dbReference type="Proteomes" id="UP000028045"/>
    </source>
</evidence>
<keyword evidence="3" id="KW-0732">Signal</keyword>
<accession>A0A084APC1</accession>
<keyword evidence="2" id="KW-0812">Transmembrane</keyword>
<sequence>MLRTSHPLLLGISLLSLLCRASEGEPHELLRRGGTGRTLRDITGRAHDMALVEESSGKTAGGTRANQPGFDDGMQLAYDSGLEVVQNDNQNIEGGLEVVVIHDHGGDCIGSKPHWAVAEVESQPFITENVSNEPRPDVDGIGEKPPFDPFALWALHDRTSKTRDFLPPPSPSLSQPFLRPQYDFAPVPEASTPSRNSLSGRRDSVAHLAPEACYPGLLPLPLEKPRSRPLPPPPQPLKRVRKQKRVERICGIRRKILTILFAVLILLVIAATVAGLAVGLHSRNRSGNSNDTPPEETDVADIACPGADGSDYHASGTDRYFRVQCGVDYNVGNGAVILDEVEAGSMAECIVECADREDCAGAGWGTRFGRPTCFMKSALGVLSDSRSLMFTVEVEKPTLS</sequence>
<keyword evidence="2" id="KW-1133">Transmembrane helix</keyword>
<keyword evidence="5" id="KW-1185">Reference proteome</keyword>
<evidence type="ECO:0000313" key="4">
    <source>
        <dbReference type="EMBL" id="KEY67150.1"/>
    </source>
</evidence>
<evidence type="ECO:0008006" key="6">
    <source>
        <dbReference type="Google" id="ProtNLM"/>
    </source>
</evidence>
<gene>
    <name evidence="4" type="ORF">S7711_10659</name>
</gene>
<dbReference type="HOGENOM" id="CLU_689231_0_0_1"/>
<proteinExistence type="predicted"/>
<feature type="region of interest" description="Disordered" evidence="1">
    <location>
        <begin position="282"/>
        <end position="302"/>
    </location>
</feature>
<protein>
    <recommendedName>
        <fullName evidence="6">Apple domain-containing protein</fullName>
    </recommendedName>
</protein>
<reference evidence="4 5" key="1">
    <citation type="journal article" date="2014" name="BMC Genomics">
        <title>Comparative genome sequencing reveals chemotype-specific gene clusters in the toxigenic black mold Stachybotrys.</title>
        <authorList>
            <person name="Semeiks J."/>
            <person name="Borek D."/>
            <person name="Otwinowski Z."/>
            <person name="Grishin N.V."/>
        </authorList>
    </citation>
    <scope>NUCLEOTIDE SEQUENCE [LARGE SCALE GENOMIC DNA]</scope>
    <source>
        <strain evidence="5">CBS 109288 / IBT 7711</strain>
    </source>
</reference>
<dbReference type="Proteomes" id="UP000028045">
    <property type="component" value="Unassembled WGS sequence"/>
</dbReference>
<organism evidence="4 5">
    <name type="scientific">Stachybotrys chartarum (strain CBS 109288 / IBT 7711)</name>
    <name type="common">Toxic black mold</name>
    <name type="synonym">Stilbospora chartarum</name>
    <dbReference type="NCBI Taxonomy" id="1280523"/>
    <lineage>
        <taxon>Eukaryota</taxon>
        <taxon>Fungi</taxon>
        <taxon>Dikarya</taxon>
        <taxon>Ascomycota</taxon>
        <taxon>Pezizomycotina</taxon>
        <taxon>Sordariomycetes</taxon>
        <taxon>Hypocreomycetidae</taxon>
        <taxon>Hypocreales</taxon>
        <taxon>Stachybotryaceae</taxon>
        <taxon>Stachybotrys</taxon>
    </lineage>
</organism>
<evidence type="ECO:0000256" key="2">
    <source>
        <dbReference type="SAM" id="Phobius"/>
    </source>
</evidence>
<feature type="signal peptide" evidence="3">
    <location>
        <begin position="1"/>
        <end position="24"/>
    </location>
</feature>